<dbReference type="AlphaFoldDB" id="A0A6P1Q581"/>
<dbReference type="InterPro" id="IPR052698">
    <property type="entry name" value="MoCofactor_Util/Proc"/>
</dbReference>
<dbReference type="OrthoDB" id="9815497at2"/>
<dbReference type="RefSeq" id="WP_160623398.1">
    <property type="nucleotide sequence ID" value="NZ_CP028271.1"/>
</dbReference>
<keyword evidence="4" id="KW-1185">Reference proteome</keyword>
<dbReference type="Proteomes" id="UP000464053">
    <property type="component" value="Chromosome"/>
</dbReference>
<gene>
    <name evidence="3" type="primary">pucA_2</name>
    <name evidence="3" type="ORF">C7M51_04191</name>
</gene>
<dbReference type="Gene3D" id="3.40.50.720">
    <property type="entry name" value="NAD(P)-binding Rossmann-like Domain"/>
    <property type="match status" value="1"/>
</dbReference>
<dbReference type="InterPro" id="IPR003777">
    <property type="entry name" value="XdhC_CoxI"/>
</dbReference>
<dbReference type="Pfam" id="PF02625">
    <property type="entry name" value="XdhC_CoxI"/>
    <property type="match status" value="1"/>
</dbReference>
<dbReference type="EC" id="1.17.1.4" evidence="3"/>
<dbReference type="EMBL" id="CP028271">
    <property type="protein sequence ID" value="QHM73833.1"/>
    <property type="molecule type" value="Genomic_DNA"/>
</dbReference>
<dbReference type="PANTHER" id="PTHR30388:SF6">
    <property type="entry name" value="XANTHINE DEHYDROGENASE SUBUNIT A-RELATED"/>
    <property type="match status" value="1"/>
</dbReference>
<organism evidence="3 4">
    <name type="scientific">Mixta intestinalis</name>
    <dbReference type="NCBI Taxonomy" id="1615494"/>
    <lineage>
        <taxon>Bacteria</taxon>
        <taxon>Pseudomonadati</taxon>
        <taxon>Pseudomonadota</taxon>
        <taxon>Gammaproteobacteria</taxon>
        <taxon>Enterobacterales</taxon>
        <taxon>Erwiniaceae</taxon>
        <taxon>Mixta</taxon>
    </lineage>
</organism>
<sequence>MSLFTTLARLEAQNIAFALLQIIDSRGSAPRHSAAMVVTEQGEIEGTIGGGMVERLAIDAAHEAIEQGTSRLFEARLARQGENAVGSDCGGAVTVHIAVWPRRPALFLLGGGHVNREVAKMAVALDFVVTVADTWPANLEHPELPAVCRRVQGENYEAIVPQLGLDKHSYVVIATNHEDREALSQTINLPLRYLGLLASKRKAHHLRHWLRQEHGLNEEQVARLHSPLGLKIGAETPTEIAVSIIGELIMLARTGETAPQNIVINRDSETPAIRSLA</sequence>
<reference evidence="3 4" key="1">
    <citation type="submission" date="2018-03" db="EMBL/GenBank/DDBJ databases">
        <title>Pantoea intestinalis SRCM103226 isolated form the mealworm.</title>
        <authorList>
            <person name="Jeong D.-Y."/>
            <person name="Kim J.W."/>
        </authorList>
    </citation>
    <scope>NUCLEOTIDE SEQUENCE [LARGE SCALE GENOMIC DNA]</scope>
    <source>
        <strain evidence="3 4">SRCM103226</strain>
    </source>
</reference>
<proteinExistence type="predicted"/>
<dbReference type="GO" id="GO:0004854">
    <property type="term" value="F:xanthine dehydrogenase activity"/>
    <property type="evidence" value="ECO:0007669"/>
    <property type="project" value="UniProtKB-EC"/>
</dbReference>
<dbReference type="PANTHER" id="PTHR30388">
    <property type="entry name" value="ALDEHYDE OXIDOREDUCTASE MOLYBDENUM COFACTOR ASSEMBLY PROTEIN"/>
    <property type="match status" value="1"/>
</dbReference>
<dbReference type="KEGG" id="mint:C7M51_04191"/>
<protein>
    <submittedName>
        <fullName evidence="3">Putative xanthine dehydrogenase subunit A</fullName>
        <ecNumber evidence="3">1.17.1.4</ecNumber>
    </submittedName>
</protein>
<dbReference type="Pfam" id="PF13478">
    <property type="entry name" value="XdhC_C"/>
    <property type="match status" value="1"/>
</dbReference>
<evidence type="ECO:0000259" key="1">
    <source>
        <dbReference type="Pfam" id="PF02625"/>
    </source>
</evidence>
<evidence type="ECO:0000259" key="2">
    <source>
        <dbReference type="Pfam" id="PF13478"/>
    </source>
</evidence>
<keyword evidence="3" id="KW-0560">Oxidoreductase</keyword>
<name>A0A6P1Q581_9GAMM</name>
<feature type="domain" description="XdhC- CoxI" evidence="1">
    <location>
        <begin position="12"/>
        <end position="73"/>
    </location>
</feature>
<evidence type="ECO:0000313" key="3">
    <source>
        <dbReference type="EMBL" id="QHM73833.1"/>
    </source>
</evidence>
<dbReference type="InterPro" id="IPR027051">
    <property type="entry name" value="XdhC_Rossmann_dom"/>
</dbReference>
<accession>A0A6P1Q581</accession>
<evidence type="ECO:0000313" key="4">
    <source>
        <dbReference type="Proteomes" id="UP000464053"/>
    </source>
</evidence>
<feature type="domain" description="XdhC Rossmann" evidence="2">
    <location>
        <begin position="106"/>
        <end position="248"/>
    </location>
</feature>